<dbReference type="Proteomes" id="UP001486808">
    <property type="component" value="Unassembled WGS sequence"/>
</dbReference>
<sequence length="61" mass="6813">MINIVAVQYRLEDQPIGVGVSFELVPRQLAHEVTPEYVTENEGPTRVIMCNACDPDSPWLA</sequence>
<gene>
    <name evidence="1" type="ORF">NBRC116187_10870</name>
</gene>
<name>A0ABP9ZMQ5_9GAMM</name>
<dbReference type="EMBL" id="BAABWD010000001">
    <property type="protein sequence ID" value="GAA6130727.1"/>
    <property type="molecule type" value="Genomic_DNA"/>
</dbReference>
<protein>
    <submittedName>
        <fullName evidence="1">Uncharacterized protein</fullName>
    </submittedName>
</protein>
<evidence type="ECO:0000313" key="1">
    <source>
        <dbReference type="EMBL" id="GAA6130727.1"/>
    </source>
</evidence>
<proteinExistence type="predicted"/>
<reference evidence="1 2" key="1">
    <citation type="submission" date="2024-04" db="EMBL/GenBank/DDBJ databases">
        <title>Draft genome sequence of Halopseudomonas sabulinigri NBRC 116187.</title>
        <authorList>
            <person name="Miyakawa T."/>
            <person name="Kusuya Y."/>
            <person name="Miura T."/>
        </authorList>
    </citation>
    <scope>NUCLEOTIDE SEQUENCE [LARGE SCALE GENOMIC DNA]</scope>
    <source>
        <strain evidence="1 2">4NH20-0042</strain>
    </source>
</reference>
<accession>A0ABP9ZMQ5</accession>
<organism evidence="1 2">
    <name type="scientific">Halopseudomonas sabulinigri</name>
    <dbReference type="NCBI Taxonomy" id="472181"/>
    <lineage>
        <taxon>Bacteria</taxon>
        <taxon>Pseudomonadati</taxon>
        <taxon>Pseudomonadota</taxon>
        <taxon>Gammaproteobacteria</taxon>
        <taxon>Pseudomonadales</taxon>
        <taxon>Pseudomonadaceae</taxon>
        <taxon>Halopseudomonas</taxon>
    </lineage>
</organism>
<comment type="caution">
    <text evidence="1">The sequence shown here is derived from an EMBL/GenBank/DDBJ whole genome shotgun (WGS) entry which is preliminary data.</text>
</comment>
<keyword evidence="2" id="KW-1185">Reference proteome</keyword>
<evidence type="ECO:0000313" key="2">
    <source>
        <dbReference type="Proteomes" id="UP001486808"/>
    </source>
</evidence>